<evidence type="ECO:0000313" key="9">
    <source>
        <dbReference type="EMBL" id="KRO08052.1"/>
    </source>
</evidence>
<dbReference type="GO" id="GO:0005886">
    <property type="term" value="C:plasma membrane"/>
    <property type="evidence" value="ECO:0007669"/>
    <property type="project" value="UniProtKB-SubCell"/>
</dbReference>
<dbReference type="PANTHER" id="PTHR32322:SF18">
    <property type="entry name" value="S-ADENOSYLMETHIONINE_S-ADENOSYLHOMOCYSTEINE TRANSPORTER"/>
    <property type="match status" value="1"/>
</dbReference>
<feature type="transmembrane region" description="Helical" evidence="7">
    <location>
        <begin position="133"/>
        <end position="165"/>
    </location>
</feature>
<dbReference type="Proteomes" id="UP000051783">
    <property type="component" value="Unassembled WGS sequence"/>
</dbReference>
<feature type="transmembrane region" description="Helical" evidence="7">
    <location>
        <begin position="43"/>
        <end position="62"/>
    </location>
</feature>
<feature type="transmembrane region" description="Helical" evidence="7">
    <location>
        <begin position="101"/>
        <end position="121"/>
    </location>
</feature>
<name>A0A0R2M1B5_9LACO</name>
<dbReference type="PATRIC" id="fig|942150.3.peg.930"/>
<comment type="caution">
    <text evidence="9">The sequence shown here is derived from an EMBL/GenBank/DDBJ whole genome shotgun (WGS) entry which is preliminary data.</text>
</comment>
<evidence type="ECO:0000259" key="8">
    <source>
        <dbReference type="Pfam" id="PF00892"/>
    </source>
</evidence>
<reference evidence="9 10" key="1">
    <citation type="journal article" date="2015" name="Genome Announc.">
        <title>Expanding the biotechnology potential of lactobacilli through comparative genomics of 213 strains and associated genera.</title>
        <authorList>
            <person name="Sun Z."/>
            <person name="Harris H.M."/>
            <person name="McCann A."/>
            <person name="Guo C."/>
            <person name="Argimon S."/>
            <person name="Zhang W."/>
            <person name="Yang X."/>
            <person name="Jeffery I.B."/>
            <person name="Cooney J.C."/>
            <person name="Kagawa T.F."/>
            <person name="Liu W."/>
            <person name="Song Y."/>
            <person name="Salvetti E."/>
            <person name="Wrobel A."/>
            <person name="Rasinkangas P."/>
            <person name="Parkhill J."/>
            <person name="Rea M.C."/>
            <person name="O'Sullivan O."/>
            <person name="Ritari J."/>
            <person name="Douillard F.P."/>
            <person name="Paul Ross R."/>
            <person name="Yang R."/>
            <person name="Briner A.E."/>
            <person name="Felis G.E."/>
            <person name="de Vos W.M."/>
            <person name="Barrangou R."/>
            <person name="Klaenhammer T.R."/>
            <person name="Caufield P.W."/>
            <person name="Cui Y."/>
            <person name="Zhang H."/>
            <person name="O'Toole P.W."/>
        </authorList>
    </citation>
    <scope>NUCLEOTIDE SEQUENCE [LARGE SCALE GENOMIC DNA]</scope>
    <source>
        <strain evidence="9 10">LMG 26013</strain>
    </source>
</reference>
<dbReference type="InterPro" id="IPR050638">
    <property type="entry name" value="AA-Vitamin_Transporters"/>
</dbReference>
<dbReference type="AlphaFoldDB" id="A0A0R2M1B5"/>
<dbReference type="InterPro" id="IPR037185">
    <property type="entry name" value="EmrE-like"/>
</dbReference>
<comment type="subcellular location">
    <subcellularLocation>
        <location evidence="1">Cell membrane</location>
        <topology evidence="1">Multi-pass membrane protein</topology>
    </subcellularLocation>
</comment>
<dbReference type="OrthoDB" id="9810818at2"/>
<dbReference type="InterPro" id="IPR000620">
    <property type="entry name" value="EamA_dom"/>
</dbReference>
<dbReference type="EMBL" id="JQCL01000089">
    <property type="protein sequence ID" value="KRO08052.1"/>
    <property type="molecule type" value="Genomic_DNA"/>
</dbReference>
<dbReference type="RefSeq" id="WP_057707355.1">
    <property type="nucleotide sequence ID" value="NZ_JQCL01000089.1"/>
</dbReference>
<sequence length="315" mass="34470">MQASREFKGIFLASISATFWGISGAIAQTLFDTTDINSIWLTGIRMLGAGIGLLLISLLTHVDLWSIWRHPRDLWQIVGYTLLGLMPVQFTYFLAVEASNAATATILQFMGPVFIALWMVVAHRQFPTRAEGIAILFALLGSFLLVTHGNPGTLVISVWALIWGLLSGVSSATNTLMPTQLLTKYSPMTVNTWSMLLGGILFNFVQPVWSIHIPLTVLNISKLSFVVIFGTLLAFLFFLQSLQYIRPTVVSLLDAFEPLSATVIAVVLLGVSFGWLDIVGSLLIISTVFILAIGQAPNDRSAENFKADDPADQHD</sequence>
<gene>
    <name evidence="9" type="ORF">IV64_GL000902</name>
</gene>
<keyword evidence="5 7" id="KW-1133">Transmembrane helix</keyword>
<dbReference type="STRING" id="942150.IV64_GL000902"/>
<accession>A0A0R2M1B5</accession>
<feature type="transmembrane region" description="Helical" evidence="7">
    <location>
        <begin position="185"/>
        <end position="205"/>
    </location>
</feature>
<evidence type="ECO:0000256" key="4">
    <source>
        <dbReference type="ARBA" id="ARBA00022692"/>
    </source>
</evidence>
<feature type="domain" description="EamA" evidence="8">
    <location>
        <begin position="159"/>
        <end position="291"/>
    </location>
</feature>
<organism evidence="9 10">
    <name type="scientific">Lactiplantibacillus xiangfangensis</name>
    <dbReference type="NCBI Taxonomy" id="942150"/>
    <lineage>
        <taxon>Bacteria</taxon>
        <taxon>Bacillati</taxon>
        <taxon>Bacillota</taxon>
        <taxon>Bacilli</taxon>
        <taxon>Lactobacillales</taxon>
        <taxon>Lactobacillaceae</taxon>
        <taxon>Lactiplantibacillus</taxon>
    </lineage>
</organism>
<feature type="transmembrane region" description="Helical" evidence="7">
    <location>
        <begin position="259"/>
        <end position="292"/>
    </location>
</feature>
<proteinExistence type="inferred from homology"/>
<keyword evidence="10" id="KW-1185">Reference proteome</keyword>
<feature type="domain" description="EamA" evidence="8">
    <location>
        <begin position="8"/>
        <end position="146"/>
    </location>
</feature>
<dbReference type="Pfam" id="PF00892">
    <property type="entry name" value="EamA"/>
    <property type="match status" value="2"/>
</dbReference>
<dbReference type="PANTHER" id="PTHR32322">
    <property type="entry name" value="INNER MEMBRANE TRANSPORTER"/>
    <property type="match status" value="1"/>
</dbReference>
<feature type="transmembrane region" description="Helical" evidence="7">
    <location>
        <begin position="74"/>
        <end position="95"/>
    </location>
</feature>
<keyword evidence="6 7" id="KW-0472">Membrane</keyword>
<dbReference type="SUPFAM" id="SSF103481">
    <property type="entry name" value="Multidrug resistance efflux transporter EmrE"/>
    <property type="match status" value="2"/>
</dbReference>
<evidence type="ECO:0000256" key="5">
    <source>
        <dbReference type="ARBA" id="ARBA00022989"/>
    </source>
</evidence>
<evidence type="ECO:0000256" key="1">
    <source>
        <dbReference type="ARBA" id="ARBA00004651"/>
    </source>
</evidence>
<protein>
    <submittedName>
        <fullName evidence="9">Transport protein</fullName>
    </submittedName>
</protein>
<evidence type="ECO:0000256" key="7">
    <source>
        <dbReference type="SAM" id="Phobius"/>
    </source>
</evidence>
<evidence type="ECO:0000256" key="2">
    <source>
        <dbReference type="ARBA" id="ARBA00007362"/>
    </source>
</evidence>
<evidence type="ECO:0000313" key="10">
    <source>
        <dbReference type="Proteomes" id="UP000051783"/>
    </source>
</evidence>
<comment type="similarity">
    <text evidence="2">Belongs to the EamA transporter family.</text>
</comment>
<evidence type="ECO:0000256" key="6">
    <source>
        <dbReference type="ARBA" id="ARBA00023136"/>
    </source>
</evidence>
<evidence type="ECO:0000256" key="3">
    <source>
        <dbReference type="ARBA" id="ARBA00022475"/>
    </source>
</evidence>
<keyword evidence="4 7" id="KW-0812">Transmembrane</keyword>
<keyword evidence="3" id="KW-1003">Cell membrane</keyword>
<feature type="transmembrane region" description="Helical" evidence="7">
    <location>
        <begin position="217"/>
        <end position="239"/>
    </location>
</feature>